<proteinExistence type="predicted"/>
<dbReference type="InterPro" id="IPR051553">
    <property type="entry name" value="Ran_GTPase-activating"/>
</dbReference>
<gene>
    <name evidence="1" type="primary">HERC1</name>
    <name evidence="1" type="ORF">AK812_SmicGene7408</name>
</gene>
<evidence type="ECO:0000313" key="1">
    <source>
        <dbReference type="EMBL" id="OLQ09030.1"/>
    </source>
</evidence>
<dbReference type="PANTHER" id="PTHR45982">
    <property type="entry name" value="REGULATOR OF CHROMOSOME CONDENSATION"/>
    <property type="match status" value="1"/>
</dbReference>
<name>A0A1Q9ENM9_SYMMI</name>
<dbReference type="OrthoDB" id="408734at2759"/>
<comment type="caution">
    <text evidence="1">The sequence shown here is derived from an EMBL/GenBank/DDBJ whole genome shotgun (WGS) entry which is preliminary data.</text>
</comment>
<dbReference type="SUPFAM" id="SSF50985">
    <property type="entry name" value="RCC1/BLIP-II"/>
    <property type="match status" value="1"/>
</dbReference>
<keyword evidence="2" id="KW-1185">Reference proteome</keyword>
<protein>
    <submittedName>
        <fullName evidence="1">Putative E3 ubiquitin-protein ligase HERC1</fullName>
    </submittedName>
</protein>
<sequence length="742" mass="79975">MWINVALLSGRTASLHVESEVCCVLNLLYEKALVQDLRREAERELGCRLKAVVSSGGEAISEATTLAAAGVADGETLYGLVHDAGGPLCNRWSRVLVVVTDEGNLRTWWGTHWGRNHGRGYQPPLQDVRQVASTSRAVAVVHADGRVTSFGSRDHGSSCKKVEERLVHVEKIVATSGAFAAICRDGSVVTWGRPQCGANSTSVRFQLREIVEVCGTANAFAARRADGAVVSWGFAGYGGNIPPEVMEVRDAQELCATAHTFALRRADGTVVTWGRGLDISHVQDQLQNVQSLCGTSSAFAALRADGTVVSWGDSRMGGCSASVQDQLWGIQQLTATSRAFAALRSDSQVVCWGDPACGGDASSMESELVGIMSVTGSGAAFAALRSDGRVVTWGDAESGGASEGVTEQLRDVRKLAASRSAFAAIRGDGMDRLSHGATLLNRGKKTCEGGAAGGRMAYMVPEPSWMDQRAEAKEDEEPPLLLDGAPGVEPVQVDAVVRENVVDNGWSLRFSQVFLKALSQEEQGPFTQDFLAKLIVILHWWADVDLSSPLAVVPEDGFQEALDKASAGLTADWVRSCGLEVRLVLDRGTAHDCPSQIMRSEEGLFVNHPNSPSWLSNMPQHTKAYQTQALDFLLFSIVPPQPQNTFGALLTFRVAGQLAILMALVESSQQMVSKRLPFSWTGSRVLRSAWVEGHVLFLIHRAALLGPPQVSLLKPHLLENVKPLLEVFEEETQKDDVMHCIT</sequence>
<dbReference type="Gene3D" id="2.130.10.30">
    <property type="entry name" value="Regulator of chromosome condensation 1/beta-lactamase-inhibitor protein II"/>
    <property type="match status" value="2"/>
</dbReference>
<dbReference type="EMBL" id="LSRX01000105">
    <property type="protein sequence ID" value="OLQ09030.1"/>
    <property type="molecule type" value="Genomic_DNA"/>
</dbReference>
<dbReference type="InterPro" id="IPR009091">
    <property type="entry name" value="RCC1/BLIP-II"/>
</dbReference>
<dbReference type="Proteomes" id="UP000186817">
    <property type="component" value="Unassembled WGS sequence"/>
</dbReference>
<reference evidence="1 2" key="1">
    <citation type="submission" date="2016-02" db="EMBL/GenBank/DDBJ databases">
        <title>Genome analysis of coral dinoflagellate symbionts highlights evolutionary adaptations to a symbiotic lifestyle.</title>
        <authorList>
            <person name="Aranda M."/>
            <person name="Li Y."/>
            <person name="Liew Y.J."/>
            <person name="Baumgarten S."/>
            <person name="Simakov O."/>
            <person name="Wilson M."/>
            <person name="Piel J."/>
            <person name="Ashoor H."/>
            <person name="Bougouffa S."/>
            <person name="Bajic V.B."/>
            <person name="Ryu T."/>
            <person name="Ravasi T."/>
            <person name="Bayer T."/>
            <person name="Micklem G."/>
            <person name="Kim H."/>
            <person name="Bhak J."/>
            <person name="Lajeunesse T.C."/>
            <person name="Voolstra C.R."/>
        </authorList>
    </citation>
    <scope>NUCLEOTIDE SEQUENCE [LARGE SCALE GENOMIC DNA]</scope>
    <source>
        <strain evidence="1 2">CCMP2467</strain>
    </source>
</reference>
<dbReference type="AlphaFoldDB" id="A0A1Q9ENM9"/>
<accession>A0A1Q9ENM9</accession>
<evidence type="ECO:0000313" key="2">
    <source>
        <dbReference type="Proteomes" id="UP000186817"/>
    </source>
</evidence>
<dbReference type="PANTHER" id="PTHR45982:SF1">
    <property type="entry name" value="REGULATOR OF CHROMOSOME CONDENSATION"/>
    <property type="match status" value="1"/>
</dbReference>
<organism evidence="1 2">
    <name type="scientific">Symbiodinium microadriaticum</name>
    <name type="common">Dinoflagellate</name>
    <name type="synonym">Zooxanthella microadriatica</name>
    <dbReference type="NCBI Taxonomy" id="2951"/>
    <lineage>
        <taxon>Eukaryota</taxon>
        <taxon>Sar</taxon>
        <taxon>Alveolata</taxon>
        <taxon>Dinophyceae</taxon>
        <taxon>Suessiales</taxon>
        <taxon>Symbiodiniaceae</taxon>
        <taxon>Symbiodinium</taxon>
    </lineage>
</organism>